<dbReference type="InterPro" id="IPR000504">
    <property type="entry name" value="RRM_dom"/>
</dbReference>
<dbReference type="GO" id="GO:0016853">
    <property type="term" value="F:isomerase activity"/>
    <property type="evidence" value="ECO:0007669"/>
    <property type="project" value="UniProtKB-KW"/>
</dbReference>
<keyword evidence="4" id="KW-0413">Isomerase</keyword>
<dbReference type="Proteomes" id="UP000187429">
    <property type="component" value="Unassembled WGS sequence"/>
</dbReference>
<gene>
    <name evidence="4" type="ORF">AYI69_g3047</name>
</gene>
<dbReference type="SUPFAM" id="SSF54928">
    <property type="entry name" value="RNA-binding domain, RBD"/>
    <property type="match status" value="1"/>
</dbReference>
<feature type="compositionally biased region" description="Basic and acidic residues" evidence="2">
    <location>
        <begin position="81"/>
        <end position="91"/>
    </location>
</feature>
<feature type="region of interest" description="Disordered" evidence="2">
    <location>
        <begin position="52"/>
        <end position="278"/>
    </location>
</feature>
<feature type="compositionally biased region" description="Basic residues" evidence="2">
    <location>
        <begin position="149"/>
        <end position="163"/>
    </location>
</feature>
<sequence>MINRIAFVEFEDPLDAEDAYNEMHGSSIDGHRITIQWARSPPSRTWRIEPVLRGSDRRGGAQSYRRDRSYSYSRSRSRSPSFDRFRHRDGSRGPPRSPIRGPPYDRSPIRGHPDSHRGPIRGPDDRSPPHRPPPHLLRSPPRGYSHGRGFSRSRSRSRSRSFSRGRPYPHPEGPIGNNGPRRRRYSPSFSRSRSRSRSGSFGRGRPRPLSSERIPARSPMYLDKEPPQAGYIPRESSRERHIFQEQPPIDREHFGPTRPDFDSSATATIGGPEPRHDQ</sequence>
<dbReference type="AlphaFoldDB" id="A0A1R1YKT7"/>
<feature type="compositionally biased region" description="Basic and acidic residues" evidence="2">
    <location>
        <begin position="54"/>
        <end position="69"/>
    </location>
</feature>
<dbReference type="Gene3D" id="3.30.70.330">
    <property type="match status" value="1"/>
</dbReference>
<evidence type="ECO:0000313" key="5">
    <source>
        <dbReference type="Proteomes" id="UP000187429"/>
    </source>
</evidence>
<comment type="caution">
    <text evidence="4">The sequence shown here is derived from an EMBL/GenBank/DDBJ whole genome shotgun (WGS) entry which is preliminary data.</text>
</comment>
<dbReference type="PANTHER" id="PTHR48038:SF1">
    <property type="entry name" value="RIBONUCLEOPROTEIN RB97D"/>
    <property type="match status" value="1"/>
</dbReference>
<dbReference type="InterPro" id="IPR035979">
    <property type="entry name" value="RBD_domain_sf"/>
</dbReference>
<dbReference type="InterPro" id="IPR012677">
    <property type="entry name" value="Nucleotide-bd_a/b_plait_sf"/>
</dbReference>
<feature type="compositionally biased region" description="Low complexity" evidence="2">
    <location>
        <begin position="70"/>
        <end position="80"/>
    </location>
</feature>
<reference evidence="5" key="1">
    <citation type="submission" date="2017-01" db="EMBL/GenBank/DDBJ databases">
        <authorList>
            <person name="Wang Y."/>
            <person name="White M."/>
            <person name="Kvist S."/>
            <person name="Moncalvo J.-M."/>
        </authorList>
    </citation>
    <scope>NUCLEOTIDE SEQUENCE [LARGE SCALE GENOMIC DNA]</scope>
    <source>
        <strain evidence="5">ID-206-W2</strain>
    </source>
</reference>
<feature type="compositionally biased region" description="Basic and acidic residues" evidence="2">
    <location>
        <begin position="107"/>
        <end position="128"/>
    </location>
</feature>
<feature type="compositionally biased region" description="Low complexity" evidence="2">
    <location>
        <begin position="136"/>
        <end position="148"/>
    </location>
</feature>
<proteinExistence type="predicted"/>
<keyword evidence="5" id="KW-1185">Reference proteome</keyword>
<dbReference type="Pfam" id="PF00076">
    <property type="entry name" value="RRM_1"/>
    <property type="match status" value="1"/>
</dbReference>
<keyword evidence="1" id="KW-0694">RNA-binding</keyword>
<protein>
    <submittedName>
        <fullName evidence="4">Peptidyl-prolyl cis-trans isomerase-like 4</fullName>
    </submittedName>
</protein>
<dbReference type="PROSITE" id="PS50102">
    <property type="entry name" value="RRM"/>
    <property type="match status" value="1"/>
</dbReference>
<evidence type="ECO:0000259" key="3">
    <source>
        <dbReference type="PROSITE" id="PS50102"/>
    </source>
</evidence>
<organism evidence="4 5">
    <name type="scientific">Smittium culicis</name>
    <dbReference type="NCBI Taxonomy" id="133412"/>
    <lineage>
        <taxon>Eukaryota</taxon>
        <taxon>Fungi</taxon>
        <taxon>Fungi incertae sedis</taxon>
        <taxon>Zoopagomycota</taxon>
        <taxon>Kickxellomycotina</taxon>
        <taxon>Harpellomycetes</taxon>
        <taxon>Harpellales</taxon>
        <taxon>Legeriomycetaceae</taxon>
        <taxon>Smittium</taxon>
    </lineage>
</organism>
<dbReference type="PANTHER" id="PTHR48038">
    <property type="entry name" value="RIBONUCLEOPROTEIN RB97D"/>
    <property type="match status" value="1"/>
</dbReference>
<evidence type="ECO:0000313" key="4">
    <source>
        <dbReference type="EMBL" id="OMJ27513.1"/>
    </source>
</evidence>
<evidence type="ECO:0000256" key="1">
    <source>
        <dbReference type="PROSITE-ProRule" id="PRU00176"/>
    </source>
</evidence>
<feature type="domain" description="RRM" evidence="3">
    <location>
        <begin position="1"/>
        <end position="40"/>
    </location>
</feature>
<feature type="compositionally biased region" description="Basic and acidic residues" evidence="2">
    <location>
        <begin position="235"/>
        <end position="261"/>
    </location>
</feature>
<dbReference type="EMBL" id="LSSM01000970">
    <property type="protein sequence ID" value="OMJ27513.1"/>
    <property type="molecule type" value="Genomic_DNA"/>
</dbReference>
<name>A0A1R1YKT7_9FUNG</name>
<accession>A0A1R1YKT7</accession>
<dbReference type="OrthoDB" id="5970at2759"/>
<evidence type="ECO:0000256" key="2">
    <source>
        <dbReference type="SAM" id="MobiDB-lite"/>
    </source>
</evidence>
<dbReference type="GO" id="GO:0003723">
    <property type="term" value="F:RNA binding"/>
    <property type="evidence" value="ECO:0007669"/>
    <property type="project" value="UniProtKB-UniRule"/>
</dbReference>